<evidence type="ECO:0000256" key="1">
    <source>
        <dbReference type="ARBA" id="ARBA00010688"/>
    </source>
</evidence>
<accession>A0AAD7ZLP0</accession>
<comment type="pathway">
    <text evidence="8">Carbohydrate metabolism; fructose metabolism.</text>
</comment>
<keyword evidence="7" id="KW-0119">Carbohydrate metabolism</keyword>
<reference evidence="14" key="1">
    <citation type="journal article" date="2023" name="IScience">
        <title>Live-bearing cockroach genome reveals convergent evolutionary mechanisms linked to viviparity in insects and beyond.</title>
        <authorList>
            <person name="Fouks B."/>
            <person name="Harrison M.C."/>
            <person name="Mikhailova A.A."/>
            <person name="Marchal E."/>
            <person name="English S."/>
            <person name="Carruthers M."/>
            <person name="Jennings E.C."/>
            <person name="Chiamaka E.L."/>
            <person name="Frigard R.A."/>
            <person name="Pippel M."/>
            <person name="Attardo G.M."/>
            <person name="Benoit J.B."/>
            <person name="Bornberg-Bauer E."/>
            <person name="Tobe S.S."/>
        </authorList>
    </citation>
    <scope>NUCLEOTIDE SEQUENCE</scope>
    <source>
        <strain evidence="14">Stay&amp;Tobe</strain>
    </source>
</reference>
<comment type="similarity">
    <text evidence="1">Belongs to the carbohydrate kinase PfkB family.</text>
</comment>
<dbReference type="InterPro" id="IPR034093">
    <property type="entry name" value="KHK"/>
</dbReference>
<evidence type="ECO:0000256" key="7">
    <source>
        <dbReference type="ARBA" id="ARBA00023277"/>
    </source>
</evidence>
<protein>
    <recommendedName>
        <fullName evidence="11">Ketohexokinase</fullName>
        <ecNumber evidence="10">2.7.1.3</ecNumber>
    </recommendedName>
    <alternativeName>
        <fullName evidence="12">Hepatic fructokinase</fullName>
    </alternativeName>
</protein>
<evidence type="ECO:0000259" key="13">
    <source>
        <dbReference type="Pfam" id="PF00294"/>
    </source>
</evidence>
<dbReference type="InterPro" id="IPR029056">
    <property type="entry name" value="Ribokinase-like"/>
</dbReference>
<evidence type="ECO:0000256" key="12">
    <source>
        <dbReference type="ARBA" id="ARBA00079845"/>
    </source>
</evidence>
<evidence type="ECO:0000256" key="11">
    <source>
        <dbReference type="ARBA" id="ARBA00070614"/>
    </source>
</evidence>
<evidence type="ECO:0000256" key="5">
    <source>
        <dbReference type="ARBA" id="ARBA00022777"/>
    </source>
</evidence>
<keyword evidence="5" id="KW-0418">Kinase</keyword>
<evidence type="ECO:0000313" key="14">
    <source>
        <dbReference type="EMBL" id="KAJ9582950.1"/>
    </source>
</evidence>
<dbReference type="Proteomes" id="UP001233999">
    <property type="component" value="Unassembled WGS sequence"/>
</dbReference>
<evidence type="ECO:0000256" key="8">
    <source>
        <dbReference type="ARBA" id="ARBA00037915"/>
    </source>
</evidence>
<comment type="function">
    <text evidence="9">Catalyzes the phosphorylation of the ketose sugar fructose to fructose-1-phosphate.</text>
</comment>
<dbReference type="AlphaFoldDB" id="A0AAD7ZLP0"/>
<gene>
    <name evidence="14" type="ORF">L9F63_022711</name>
</gene>
<evidence type="ECO:0000256" key="2">
    <source>
        <dbReference type="ARBA" id="ARBA00011738"/>
    </source>
</evidence>
<evidence type="ECO:0000256" key="6">
    <source>
        <dbReference type="ARBA" id="ARBA00022840"/>
    </source>
</evidence>
<proteinExistence type="inferred from homology"/>
<name>A0AAD7ZLP0_DIPPU</name>
<dbReference type="GO" id="GO:0005524">
    <property type="term" value="F:ATP binding"/>
    <property type="evidence" value="ECO:0007669"/>
    <property type="project" value="UniProtKB-KW"/>
</dbReference>
<dbReference type="CDD" id="cd01939">
    <property type="entry name" value="Ketohexokinase"/>
    <property type="match status" value="1"/>
</dbReference>
<evidence type="ECO:0000256" key="10">
    <source>
        <dbReference type="ARBA" id="ARBA00066426"/>
    </source>
</evidence>
<dbReference type="GO" id="GO:0004454">
    <property type="term" value="F:ketohexokinase activity"/>
    <property type="evidence" value="ECO:0007669"/>
    <property type="project" value="UniProtKB-EC"/>
</dbReference>
<dbReference type="SUPFAM" id="SSF53613">
    <property type="entry name" value="Ribokinase-like"/>
    <property type="match status" value="1"/>
</dbReference>
<keyword evidence="3" id="KW-0808">Transferase</keyword>
<evidence type="ECO:0000313" key="15">
    <source>
        <dbReference type="Proteomes" id="UP001233999"/>
    </source>
</evidence>
<dbReference type="GO" id="GO:0006000">
    <property type="term" value="P:fructose metabolic process"/>
    <property type="evidence" value="ECO:0007669"/>
    <property type="project" value="InterPro"/>
</dbReference>
<dbReference type="EMBL" id="JASPKZ010007701">
    <property type="protein sequence ID" value="KAJ9582950.1"/>
    <property type="molecule type" value="Genomic_DNA"/>
</dbReference>
<dbReference type="EC" id="2.7.1.3" evidence="10"/>
<dbReference type="PANTHER" id="PTHR42774">
    <property type="entry name" value="PHOSPHOTRANSFERASE SYSTEM TRANSPORT PROTEIN"/>
    <property type="match status" value="1"/>
</dbReference>
<dbReference type="PANTHER" id="PTHR42774:SF3">
    <property type="entry name" value="KETOHEXOKINASE"/>
    <property type="match status" value="1"/>
</dbReference>
<dbReference type="InterPro" id="IPR052562">
    <property type="entry name" value="Ketohexokinase-related"/>
</dbReference>
<feature type="domain" description="Carbohydrate kinase PfkB" evidence="13">
    <location>
        <begin position="27"/>
        <end position="321"/>
    </location>
</feature>
<evidence type="ECO:0000256" key="4">
    <source>
        <dbReference type="ARBA" id="ARBA00022741"/>
    </source>
</evidence>
<keyword evidence="6" id="KW-0067">ATP-binding</keyword>
<evidence type="ECO:0000256" key="9">
    <source>
        <dbReference type="ARBA" id="ARBA00057271"/>
    </source>
</evidence>
<dbReference type="Gene3D" id="3.40.1190.20">
    <property type="match status" value="1"/>
</dbReference>
<dbReference type="Pfam" id="PF00294">
    <property type="entry name" value="PfkB"/>
    <property type="match status" value="1"/>
</dbReference>
<dbReference type="FunFam" id="3.40.1190.20:FF:000018">
    <property type="entry name" value="Ketohexokinase"/>
    <property type="match status" value="1"/>
</dbReference>
<sequence length="340" mass="37502">MSSLREVCGSVLSHIPGVGSDSNLEEKKILCVGLACLDIIQVVKEFPEEDSDTRCISMRWQRGGNASNNCTVLSQLGVPCEFFGTLSKQQHLDFMMNDFKAHNINIDNCVYYDNCDTPISVVISSLTTGSRTIIHSNKNLPELTLEDFKKLDLSQYGWIHFEGRNVEEVTPMIEWVEMWNESHSSEQDRGYGLGHKPLPVSLEIEKPRAAAQDLIPMADVLFVSKDFAEFRGCTTMSETLRNLALDTKHNATIISAWGERGAMARAHDGTFVQSPAFPPNKVVDTLGAGDTFCATTLYGLSRGFSLQDCIFLGCQVAGAKVGIDGFVGLNKIYSRLKVTS</sequence>
<evidence type="ECO:0000256" key="3">
    <source>
        <dbReference type="ARBA" id="ARBA00022679"/>
    </source>
</evidence>
<organism evidence="14 15">
    <name type="scientific">Diploptera punctata</name>
    <name type="common">Pacific beetle cockroach</name>
    <dbReference type="NCBI Taxonomy" id="6984"/>
    <lineage>
        <taxon>Eukaryota</taxon>
        <taxon>Metazoa</taxon>
        <taxon>Ecdysozoa</taxon>
        <taxon>Arthropoda</taxon>
        <taxon>Hexapoda</taxon>
        <taxon>Insecta</taxon>
        <taxon>Pterygota</taxon>
        <taxon>Neoptera</taxon>
        <taxon>Polyneoptera</taxon>
        <taxon>Dictyoptera</taxon>
        <taxon>Blattodea</taxon>
        <taxon>Blaberoidea</taxon>
        <taxon>Blaberidae</taxon>
        <taxon>Diplopterinae</taxon>
        <taxon>Diploptera</taxon>
    </lineage>
</organism>
<keyword evidence="15" id="KW-1185">Reference proteome</keyword>
<reference evidence="14" key="2">
    <citation type="submission" date="2023-05" db="EMBL/GenBank/DDBJ databases">
        <authorList>
            <person name="Fouks B."/>
        </authorList>
    </citation>
    <scope>NUCLEOTIDE SEQUENCE</scope>
    <source>
        <strain evidence="14">Stay&amp;Tobe</strain>
        <tissue evidence="14">Testes</tissue>
    </source>
</reference>
<dbReference type="InterPro" id="IPR011611">
    <property type="entry name" value="PfkB_dom"/>
</dbReference>
<keyword evidence="4" id="KW-0547">Nucleotide-binding</keyword>
<comment type="caution">
    <text evidence="14">The sequence shown here is derived from an EMBL/GenBank/DDBJ whole genome shotgun (WGS) entry which is preliminary data.</text>
</comment>
<comment type="subunit">
    <text evidence="2">Homodimer.</text>
</comment>